<keyword evidence="5" id="KW-1185">Reference proteome</keyword>
<dbReference type="PANTHER" id="PTHR31668">
    <property type="entry name" value="GLUCOSE TRANSPORT TRANSCRIPTION REGULATOR RGT1-RELATED-RELATED"/>
    <property type="match status" value="1"/>
</dbReference>
<dbReference type="EMBL" id="JAGPYM010000030">
    <property type="protein sequence ID" value="KAH6877357.1"/>
    <property type="molecule type" value="Genomic_DNA"/>
</dbReference>
<feature type="region of interest" description="Disordered" evidence="2">
    <location>
        <begin position="1"/>
        <end position="24"/>
    </location>
</feature>
<dbReference type="Proteomes" id="UP000777438">
    <property type="component" value="Unassembled WGS sequence"/>
</dbReference>
<evidence type="ECO:0000256" key="2">
    <source>
        <dbReference type="SAM" id="MobiDB-lite"/>
    </source>
</evidence>
<evidence type="ECO:0000256" key="1">
    <source>
        <dbReference type="ARBA" id="ARBA00023242"/>
    </source>
</evidence>
<dbReference type="OrthoDB" id="4132249at2759"/>
<sequence length="475" mass="53090">MDLKQTGSAVSAAPSHRSSQAKRSQVPRACQRCKTLRRGCSEFRPCRRCIDAGASEQCVAQSAISTMPWLPTDPLAPDMKNLFQRMTELAPIHVIDHCAERFFVKLYPTIPILTRGYFSHLKVTIASTSEWAFEAYCVLAAMCAQVLLQAEDPDDLVLQSIIPEKNATYGQTMLDLAVAAHQTIPRSVKPTLNQCLLTFFLYACQARLSRHSQAFIFLREATTLFHLLRFDELDGVLKQLASRLFWVLVISERSHAIRYRRPITLQVTNDTPALDTSDPSLAGFWCLVDLFRPVDTSFVAALNHELLATPPPLSSLDYVETTINTALKPTLRLHDTQKANLRITQSWLRVIIWKLRLHLGYLSETADQHSLTYRYPIEVAKDLTLSTRDLPIDSVRVHGIGLTEKLYDIASAVVDVLARVPMVPSSPQGLAIGTSPEDDLSYIRNLIVTLPGGVDIYDSLLVKHIRQALPHTAPA</sequence>
<feature type="domain" description="Zn(2)-C6 fungal-type" evidence="3">
    <location>
        <begin position="29"/>
        <end position="58"/>
    </location>
</feature>
<dbReference type="PANTHER" id="PTHR31668:SF20">
    <property type="entry name" value="ZN(II)2CYS6 TRANSCRIPTION FACTOR (EUROFUNG)"/>
    <property type="match status" value="1"/>
</dbReference>
<organism evidence="4 5">
    <name type="scientific">Thelonectria olida</name>
    <dbReference type="NCBI Taxonomy" id="1576542"/>
    <lineage>
        <taxon>Eukaryota</taxon>
        <taxon>Fungi</taxon>
        <taxon>Dikarya</taxon>
        <taxon>Ascomycota</taxon>
        <taxon>Pezizomycotina</taxon>
        <taxon>Sordariomycetes</taxon>
        <taxon>Hypocreomycetidae</taxon>
        <taxon>Hypocreales</taxon>
        <taxon>Nectriaceae</taxon>
        <taxon>Thelonectria</taxon>
    </lineage>
</organism>
<dbReference type="CDD" id="cd00067">
    <property type="entry name" value="GAL4"/>
    <property type="match status" value="1"/>
</dbReference>
<proteinExistence type="predicted"/>
<comment type="caution">
    <text evidence="4">The sequence shown here is derived from an EMBL/GenBank/DDBJ whole genome shotgun (WGS) entry which is preliminary data.</text>
</comment>
<dbReference type="PROSITE" id="PS00463">
    <property type="entry name" value="ZN2_CY6_FUNGAL_1"/>
    <property type="match status" value="1"/>
</dbReference>
<evidence type="ECO:0000313" key="5">
    <source>
        <dbReference type="Proteomes" id="UP000777438"/>
    </source>
</evidence>
<keyword evidence="1" id="KW-0539">Nucleus</keyword>
<dbReference type="InterPro" id="IPR036864">
    <property type="entry name" value="Zn2-C6_fun-type_DNA-bd_sf"/>
</dbReference>
<dbReference type="InterPro" id="IPR001138">
    <property type="entry name" value="Zn2Cys6_DnaBD"/>
</dbReference>
<protein>
    <recommendedName>
        <fullName evidence="3">Zn(2)-C6 fungal-type domain-containing protein</fullName>
    </recommendedName>
</protein>
<dbReference type="SUPFAM" id="SSF57701">
    <property type="entry name" value="Zn2/Cys6 DNA-binding domain"/>
    <property type="match status" value="1"/>
</dbReference>
<dbReference type="AlphaFoldDB" id="A0A9P8VUT4"/>
<dbReference type="CDD" id="cd12148">
    <property type="entry name" value="fungal_TF_MHR"/>
    <property type="match status" value="1"/>
</dbReference>
<gene>
    <name evidence="4" type="ORF">B0T10DRAFT_192981</name>
</gene>
<reference evidence="4 5" key="1">
    <citation type="journal article" date="2021" name="Nat. Commun.">
        <title>Genetic determinants of endophytism in the Arabidopsis root mycobiome.</title>
        <authorList>
            <person name="Mesny F."/>
            <person name="Miyauchi S."/>
            <person name="Thiergart T."/>
            <person name="Pickel B."/>
            <person name="Atanasova L."/>
            <person name="Karlsson M."/>
            <person name="Huettel B."/>
            <person name="Barry K.W."/>
            <person name="Haridas S."/>
            <person name="Chen C."/>
            <person name="Bauer D."/>
            <person name="Andreopoulos W."/>
            <person name="Pangilinan J."/>
            <person name="LaButti K."/>
            <person name="Riley R."/>
            <person name="Lipzen A."/>
            <person name="Clum A."/>
            <person name="Drula E."/>
            <person name="Henrissat B."/>
            <person name="Kohler A."/>
            <person name="Grigoriev I.V."/>
            <person name="Martin F.M."/>
            <person name="Hacquard S."/>
        </authorList>
    </citation>
    <scope>NUCLEOTIDE SEQUENCE [LARGE SCALE GENOMIC DNA]</scope>
    <source>
        <strain evidence="4 5">MPI-CAGE-CH-0241</strain>
    </source>
</reference>
<name>A0A9P8VUT4_9HYPO</name>
<evidence type="ECO:0000313" key="4">
    <source>
        <dbReference type="EMBL" id="KAH6877357.1"/>
    </source>
</evidence>
<dbReference type="GO" id="GO:0000981">
    <property type="term" value="F:DNA-binding transcription factor activity, RNA polymerase II-specific"/>
    <property type="evidence" value="ECO:0007669"/>
    <property type="project" value="InterPro"/>
</dbReference>
<dbReference type="InterPro" id="IPR050797">
    <property type="entry name" value="Carb_Metab_Trans_Reg"/>
</dbReference>
<accession>A0A9P8VUT4</accession>
<evidence type="ECO:0000259" key="3">
    <source>
        <dbReference type="PROSITE" id="PS00463"/>
    </source>
</evidence>
<dbReference type="GO" id="GO:0008270">
    <property type="term" value="F:zinc ion binding"/>
    <property type="evidence" value="ECO:0007669"/>
    <property type="project" value="InterPro"/>
</dbReference>